<dbReference type="EMBL" id="QRBE01000005">
    <property type="protein sequence ID" value="RDS81551.1"/>
    <property type="molecule type" value="Genomic_DNA"/>
</dbReference>
<organism evidence="2 3">
    <name type="scientific">Dyella monticola</name>
    <dbReference type="NCBI Taxonomy" id="1927958"/>
    <lineage>
        <taxon>Bacteria</taxon>
        <taxon>Pseudomonadati</taxon>
        <taxon>Pseudomonadota</taxon>
        <taxon>Gammaproteobacteria</taxon>
        <taxon>Lysobacterales</taxon>
        <taxon>Rhodanobacteraceae</taxon>
        <taxon>Dyella</taxon>
    </lineage>
</organism>
<feature type="transmembrane region" description="Helical" evidence="1">
    <location>
        <begin position="31"/>
        <end position="52"/>
    </location>
</feature>
<keyword evidence="1" id="KW-1133">Transmembrane helix</keyword>
<evidence type="ECO:0000313" key="2">
    <source>
        <dbReference type="EMBL" id="RDS81551.1"/>
    </source>
</evidence>
<proteinExistence type="predicted"/>
<name>A0A370WZW0_9GAMM</name>
<comment type="caution">
    <text evidence="2">The sequence shown here is derived from an EMBL/GenBank/DDBJ whole genome shotgun (WGS) entry which is preliminary data.</text>
</comment>
<sequence>MRTKGSAAAPADAGTYVKIASVVAAIGGWGMGMYAGFNLLLPLVSTAVIWLAGKWLFGAARQEILPPFCVQGGHLVWFVFGMVMSRQYLSPSLIDIIWLTVGLTWLWLQPSKLALCFLAVYQLFSLPYNVLHFTQTQFGSVANKALAVHILWRCLALFYLGRLYLRMSKPQTEA</sequence>
<evidence type="ECO:0000256" key="1">
    <source>
        <dbReference type="SAM" id="Phobius"/>
    </source>
</evidence>
<gene>
    <name evidence="2" type="ORF">DWU98_09945</name>
</gene>
<keyword evidence="1" id="KW-0812">Transmembrane</keyword>
<reference evidence="2 3" key="1">
    <citation type="submission" date="2018-07" db="EMBL/GenBank/DDBJ databases">
        <title>Dyella monticola sp. nov. and Dyella psychrodurans sp. nov. isolated from monsoon evergreen broad-leaved forest soil of Dinghu Mountain, China.</title>
        <authorList>
            <person name="Gao Z."/>
            <person name="Qiu L."/>
        </authorList>
    </citation>
    <scope>NUCLEOTIDE SEQUENCE [LARGE SCALE GENOMIC DNA]</scope>
    <source>
        <strain evidence="2 3">4G-K06</strain>
    </source>
</reference>
<evidence type="ECO:0000313" key="3">
    <source>
        <dbReference type="Proteomes" id="UP000254258"/>
    </source>
</evidence>
<accession>A0A370WZW0</accession>
<dbReference type="AlphaFoldDB" id="A0A370WZW0"/>
<feature type="transmembrane region" description="Helical" evidence="1">
    <location>
        <begin position="89"/>
        <end position="108"/>
    </location>
</feature>
<protein>
    <submittedName>
        <fullName evidence="2">Uncharacterized protein</fullName>
    </submittedName>
</protein>
<keyword evidence="1" id="KW-0472">Membrane</keyword>
<keyword evidence="3" id="KW-1185">Reference proteome</keyword>
<feature type="transmembrane region" description="Helical" evidence="1">
    <location>
        <begin position="64"/>
        <end position="83"/>
    </location>
</feature>
<dbReference type="Proteomes" id="UP000254258">
    <property type="component" value="Unassembled WGS sequence"/>
</dbReference>
<feature type="transmembrane region" description="Helical" evidence="1">
    <location>
        <begin position="115"/>
        <end position="134"/>
    </location>
</feature>
<feature type="transmembrane region" description="Helical" evidence="1">
    <location>
        <begin position="146"/>
        <end position="165"/>
    </location>
</feature>